<dbReference type="Gene3D" id="1.10.8.60">
    <property type="match status" value="1"/>
</dbReference>
<dbReference type="AlphaFoldDB" id="A0A511T1R0"/>
<gene>
    <name evidence="7" type="ORF">MFU01_31270</name>
    <name evidence="8" type="ORF">SAMN05443572_106488</name>
</gene>
<dbReference type="Gene3D" id="3.40.50.300">
    <property type="entry name" value="P-loop containing nucleotide triphosphate hydrolases"/>
    <property type="match status" value="2"/>
</dbReference>
<dbReference type="Proteomes" id="UP000183760">
    <property type="component" value="Unassembled WGS sequence"/>
</dbReference>
<dbReference type="EMBL" id="FOIB01000006">
    <property type="protein sequence ID" value="SEU23096.1"/>
    <property type="molecule type" value="Genomic_DNA"/>
</dbReference>
<evidence type="ECO:0000313" key="10">
    <source>
        <dbReference type="Proteomes" id="UP000321514"/>
    </source>
</evidence>
<evidence type="ECO:0000256" key="3">
    <source>
        <dbReference type="ARBA" id="ARBA00023186"/>
    </source>
</evidence>
<evidence type="ECO:0000313" key="8">
    <source>
        <dbReference type="EMBL" id="SEU23096.1"/>
    </source>
</evidence>
<feature type="compositionally biased region" description="Basic and acidic residues" evidence="4">
    <location>
        <begin position="181"/>
        <end position="193"/>
    </location>
</feature>
<comment type="caution">
    <text evidence="7">The sequence shown here is derived from an EMBL/GenBank/DDBJ whole genome shotgun (WGS) entry which is preliminary data.</text>
</comment>
<dbReference type="SMART" id="SM01086">
    <property type="entry name" value="ClpB_D2-small"/>
    <property type="match status" value="1"/>
</dbReference>
<dbReference type="GO" id="GO:0005737">
    <property type="term" value="C:cytoplasm"/>
    <property type="evidence" value="ECO:0007669"/>
    <property type="project" value="TreeGrafter"/>
</dbReference>
<feature type="domain" description="AAA+ ATPase" evidence="5">
    <location>
        <begin position="236"/>
        <end position="486"/>
    </location>
</feature>
<evidence type="ECO:0000313" key="7">
    <source>
        <dbReference type="EMBL" id="GEN08090.1"/>
    </source>
</evidence>
<dbReference type="GO" id="GO:0016887">
    <property type="term" value="F:ATP hydrolysis activity"/>
    <property type="evidence" value="ECO:0007669"/>
    <property type="project" value="InterPro"/>
</dbReference>
<dbReference type="InterPro" id="IPR027417">
    <property type="entry name" value="P-loop_NTPase"/>
</dbReference>
<dbReference type="InterPro" id="IPR003593">
    <property type="entry name" value="AAA+_ATPase"/>
</dbReference>
<dbReference type="OrthoDB" id="8857354at2"/>
<protein>
    <submittedName>
        <fullName evidence="8">ATP-dependent Clp protease ATP-binding subunit ClpC</fullName>
    </submittedName>
</protein>
<dbReference type="SUPFAM" id="SSF52540">
    <property type="entry name" value="P-loop containing nucleoside triphosphate hydrolases"/>
    <property type="match status" value="2"/>
</dbReference>
<accession>A0A511T1R0</accession>
<keyword evidence="2 8" id="KW-0067">ATP-binding</keyword>
<dbReference type="PANTHER" id="PTHR11638:SF18">
    <property type="entry name" value="HEAT SHOCK PROTEIN 104"/>
    <property type="match status" value="1"/>
</dbReference>
<dbReference type="RefSeq" id="WP_074956483.1">
    <property type="nucleotide sequence ID" value="NZ_BJXR01000027.1"/>
</dbReference>
<dbReference type="InterPro" id="IPR050130">
    <property type="entry name" value="ClpA_ClpB"/>
</dbReference>
<proteinExistence type="predicted"/>
<evidence type="ECO:0000256" key="4">
    <source>
        <dbReference type="SAM" id="MobiDB-lite"/>
    </source>
</evidence>
<dbReference type="Pfam" id="PF10431">
    <property type="entry name" value="ClpB_D2-small"/>
    <property type="match status" value="1"/>
</dbReference>
<evidence type="ECO:0000259" key="5">
    <source>
        <dbReference type="SMART" id="SM00382"/>
    </source>
</evidence>
<reference evidence="7 10" key="2">
    <citation type="submission" date="2019-07" db="EMBL/GenBank/DDBJ databases">
        <title>Whole genome shotgun sequence of Myxococcus fulvus NBRC 100333.</title>
        <authorList>
            <person name="Hosoyama A."/>
            <person name="Uohara A."/>
            <person name="Ohji S."/>
            <person name="Ichikawa N."/>
        </authorList>
    </citation>
    <scope>NUCLEOTIDE SEQUENCE [LARGE SCALE GENOMIC DNA]</scope>
    <source>
        <strain evidence="7 10">NBRC 100333</strain>
    </source>
</reference>
<feature type="region of interest" description="Disordered" evidence="4">
    <location>
        <begin position="181"/>
        <end position="200"/>
    </location>
</feature>
<keyword evidence="1" id="KW-0547">Nucleotide-binding</keyword>
<evidence type="ECO:0000259" key="6">
    <source>
        <dbReference type="SMART" id="SM01086"/>
    </source>
</evidence>
<dbReference type="GO" id="GO:0008233">
    <property type="term" value="F:peptidase activity"/>
    <property type="evidence" value="ECO:0007669"/>
    <property type="project" value="UniProtKB-KW"/>
</dbReference>
<evidence type="ECO:0000256" key="1">
    <source>
        <dbReference type="ARBA" id="ARBA00022741"/>
    </source>
</evidence>
<dbReference type="PRINTS" id="PR00300">
    <property type="entry name" value="CLPPROTEASEA"/>
</dbReference>
<name>A0A511T1R0_MYXFU</name>
<dbReference type="Pfam" id="PF07724">
    <property type="entry name" value="AAA_2"/>
    <property type="match status" value="1"/>
</dbReference>
<dbReference type="InterPro" id="IPR001270">
    <property type="entry name" value="ClpA/B"/>
</dbReference>
<dbReference type="GO" id="GO:0006508">
    <property type="term" value="P:proteolysis"/>
    <property type="evidence" value="ECO:0007669"/>
    <property type="project" value="UniProtKB-KW"/>
</dbReference>
<keyword evidence="8" id="KW-0645">Protease</keyword>
<dbReference type="Proteomes" id="UP000321514">
    <property type="component" value="Unassembled WGS sequence"/>
</dbReference>
<organism evidence="7 10">
    <name type="scientific">Myxococcus fulvus</name>
    <dbReference type="NCBI Taxonomy" id="33"/>
    <lineage>
        <taxon>Bacteria</taxon>
        <taxon>Pseudomonadati</taxon>
        <taxon>Myxococcota</taxon>
        <taxon>Myxococcia</taxon>
        <taxon>Myxococcales</taxon>
        <taxon>Cystobacterineae</taxon>
        <taxon>Myxococcaceae</taxon>
        <taxon>Myxococcus</taxon>
    </lineage>
</organism>
<keyword evidence="8" id="KW-0378">Hydrolase</keyword>
<feature type="region of interest" description="Disordered" evidence="4">
    <location>
        <begin position="93"/>
        <end position="112"/>
    </location>
</feature>
<dbReference type="InterPro" id="IPR003959">
    <property type="entry name" value="ATPase_AAA_core"/>
</dbReference>
<sequence length="770" mass="83269">MEKNFHLFVRNYPGVGVAAHVLTHPHLASFAPDLATARLDVAEVLGRLLKRGQLHDEVTHWPDLRTKKMNLTVRAVQHGRLLPVPLKLTVVTRGGRGGGKAERATRKAGSGKGPVHVWVPRVDVQGSLQDLSDLEAYVEELVRHELYLAPLERLHSLAYLGDETVETLSVSMKHREAPRATWVDESRRAERKPPPPPALAEASRCLNEEVRAGLLERAWERNKEVGLLTEAVTARARASVLLVGPPSVGKTALVHELVHRAESAPAGNPLHGLEVYSTSGGRIMAGMAYLGQWQKRVQQMVLELRVRRAVLHLDSLSELLSLGGGDTGLDVARHLLPALEGGEVVLVLEATPEDVARAERTHGAFLQALRHLAVEPLPASAARAAVQQASQRVAKARKVRFTPESLERAAELTERFGEGPPPGGAVSLLRAATSQLDSGAEVGPSAVTAAFCTRTGYPRELVDASIRLDPDALLRRFRERIVGQDEATLLLRNLVVTLKTGLADPSRPLGAFLLLGPTGVGKTESALALAEYLFGDVTRLARFDMAEYAAPGSAGRLVGEVGGQQGGLARRVREQPFGVVLLDEVEKADAGVHDLLLQVLGEGRLTDGTGRTVSFRNTVVLLTSNLGAESAARSLGFGGDGPRDMEAHYLGAATAFFRPELLNRLDQVVPYRALSADVIRTLTRRTLDAALGREGLSRRGVKVSFGEDVVDFLARTGFDARYGARPLKRAVEQHAVVPLAQWLAAHAGTPHRHVELRLGGEERLEVVPRS</sequence>
<dbReference type="PANTHER" id="PTHR11638">
    <property type="entry name" value="ATP-DEPENDENT CLP PROTEASE"/>
    <property type="match status" value="1"/>
</dbReference>
<reference evidence="8 9" key="1">
    <citation type="submission" date="2016-10" db="EMBL/GenBank/DDBJ databases">
        <authorList>
            <person name="Varghese N."/>
            <person name="Submissions S."/>
        </authorList>
    </citation>
    <scope>NUCLEOTIDE SEQUENCE [LARGE SCALE GENOMIC DNA]</scope>
    <source>
        <strain evidence="8 9">DSM 16525</strain>
    </source>
</reference>
<dbReference type="GO" id="GO:0005524">
    <property type="term" value="F:ATP binding"/>
    <property type="evidence" value="ECO:0007669"/>
    <property type="project" value="UniProtKB-KW"/>
</dbReference>
<dbReference type="Pfam" id="PF00004">
    <property type="entry name" value="AAA"/>
    <property type="match status" value="1"/>
</dbReference>
<feature type="domain" description="Clp ATPase C-terminal" evidence="6">
    <location>
        <begin position="674"/>
        <end position="766"/>
    </location>
</feature>
<dbReference type="InterPro" id="IPR019489">
    <property type="entry name" value="Clp_ATPase_C"/>
</dbReference>
<keyword evidence="3" id="KW-0143">Chaperone</keyword>
<keyword evidence="9" id="KW-1185">Reference proteome</keyword>
<evidence type="ECO:0000256" key="2">
    <source>
        <dbReference type="ARBA" id="ARBA00022840"/>
    </source>
</evidence>
<evidence type="ECO:0000313" key="9">
    <source>
        <dbReference type="Proteomes" id="UP000183760"/>
    </source>
</evidence>
<dbReference type="EMBL" id="BJXR01000027">
    <property type="protein sequence ID" value="GEN08090.1"/>
    <property type="molecule type" value="Genomic_DNA"/>
</dbReference>
<feature type="domain" description="AAA+ ATPase" evidence="5">
    <location>
        <begin position="508"/>
        <end position="675"/>
    </location>
</feature>
<dbReference type="GO" id="GO:0034605">
    <property type="term" value="P:cellular response to heat"/>
    <property type="evidence" value="ECO:0007669"/>
    <property type="project" value="TreeGrafter"/>
</dbReference>
<dbReference type="SMART" id="SM00382">
    <property type="entry name" value="AAA"/>
    <property type="match status" value="2"/>
</dbReference>
<dbReference type="CDD" id="cd19499">
    <property type="entry name" value="RecA-like_ClpB_Hsp104-like"/>
    <property type="match status" value="1"/>
</dbReference>